<dbReference type="EMBL" id="FRBL01000011">
    <property type="protein sequence ID" value="SHM79534.1"/>
    <property type="molecule type" value="Genomic_DNA"/>
</dbReference>
<feature type="transmembrane region" description="Helical" evidence="1">
    <location>
        <begin position="282"/>
        <end position="306"/>
    </location>
</feature>
<feature type="transmembrane region" description="Helical" evidence="1">
    <location>
        <begin position="318"/>
        <end position="341"/>
    </location>
</feature>
<evidence type="ECO:0000259" key="2">
    <source>
        <dbReference type="Pfam" id="PF01757"/>
    </source>
</evidence>
<keyword evidence="3" id="KW-0808">Transferase</keyword>
<keyword evidence="3" id="KW-0378">Hydrolase</keyword>
<protein>
    <submittedName>
        <fullName evidence="3">Peptidoglycan/LPS O-acetylase OafA/YrhL, contains acyltransferase and SGNH-hydrolase domains</fullName>
    </submittedName>
</protein>
<dbReference type="PANTHER" id="PTHR23028">
    <property type="entry name" value="ACETYLTRANSFERASE"/>
    <property type="match status" value="1"/>
</dbReference>
<keyword evidence="1" id="KW-0812">Transmembrane</keyword>
<evidence type="ECO:0000313" key="4">
    <source>
        <dbReference type="Proteomes" id="UP000184420"/>
    </source>
</evidence>
<dbReference type="InterPro" id="IPR002656">
    <property type="entry name" value="Acyl_transf_3_dom"/>
</dbReference>
<feature type="transmembrane region" description="Helical" evidence="1">
    <location>
        <begin position="347"/>
        <end position="368"/>
    </location>
</feature>
<reference evidence="3 4" key="1">
    <citation type="submission" date="2016-11" db="EMBL/GenBank/DDBJ databases">
        <authorList>
            <person name="Jaros S."/>
            <person name="Januszkiewicz K."/>
            <person name="Wedrychowicz H."/>
        </authorList>
    </citation>
    <scope>NUCLEOTIDE SEQUENCE [LARGE SCALE GENOMIC DNA]</scope>
    <source>
        <strain evidence="3 4">DSM 27406</strain>
    </source>
</reference>
<dbReference type="Proteomes" id="UP000184420">
    <property type="component" value="Unassembled WGS sequence"/>
</dbReference>
<feature type="domain" description="Acyltransferase 3" evidence="2">
    <location>
        <begin position="37"/>
        <end position="364"/>
    </location>
</feature>
<feature type="transmembrane region" description="Helical" evidence="1">
    <location>
        <begin position="173"/>
        <end position="198"/>
    </location>
</feature>
<dbReference type="RefSeq" id="WP_178372208.1">
    <property type="nucleotide sequence ID" value="NZ_FRBL01000011.1"/>
</dbReference>
<feature type="transmembrane region" description="Helical" evidence="1">
    <location>
        <begin position="6"/>
        <end position="23"/>
    </location>
</feature>
<dbReference type="AlphaFoldDB" id="A0A1M7LMS1"/>
<dbReference type="GO" id="GO:0016787">
    <property type="term" value="F:hydrolase activity"/>
    <property type="evidence" value="ECO:0007669"/>
    <property type="project" value="UniProtKB-KW"/>
</dbReference>
<feature type="transmembrane region" description="Helical" evidence="1">
    <location>
        <begin position="231"/>
        <end position="248"/>
    </location>
</feature>
<keyword evidence="4" id="KW-1185">Reference proteome</keyword>
<sequence length="392" mass="44802">MSPVSLLPMLLILLLILLWITLVSNWLQVRPQEGRYKSIDGLRGYLAVYVFLYHAIIWFFFLRSNKWTSPPPSVIHANLGAICISLFFMITAFLFFSKLVHARERKVDWVRLYISRILRIYPVYTAVVIALLFVVGILTHWKLREPLPQLVAHVGQWMISIAADVNHISGTKLIIAGVVWSLAFEWLYYAALPFLGLLLGVRAPFYIYLMAAVFLALFIGIIYYWYPANAWNKTLAFTGGMIPAFFAAHPKVRQLAAHWITSLLMIAVLIIATLYSPYIYSFFTYLCTTFIFVAIACGNTLFGILTWRPSCLLGQIAFSLYIIHGLILFITFMFILGMPVARVQSPLVHWLITAGCSLVLVTVCTLSYKYLERPFLEATPSLTARVKRYFRL</sequence>
<keyword evidence="1" id="KW-0472">Membrane</keyword>
<feature type="transmembrane region" description="Helical" evidence="1">
    <location>
        <begin position="74"/>
        <end position="96"/>
    </location>
</feature>
<gene>
    <name evidence="3" type="ORF">SAMN05444266_11151</name>
</gene>
<organism evidence="3 4">
    <name type="scientific">Chitinophaga jiangningensis</name>
    <dbReference type="NCBI Taxonomy" id="1419482"/>
    <lineage>
        <taxon>Bacteria</taxon>
        <taxon>Pseudomonadati</taxon>
        <taxon>Bacteroidota</taxon>
        <taxon>Chitinophagia</taxon>
        <taxon>Chitinophagales</taxon>
        <taxon>Chitinophagaceae</taxon>
        <taxon>Chitinophaga</taxon>
    </lineage>
</organism>
<dbReference type="InterPro" id="IPR050879">
    <property type="entry name" value="Acyltransferase_3"/>
</dbReference>
<proteinExistence type="predicted"/>
<feature type="transmembrane region" description="Helical" evidence="1">
    <location>
        <begin position="44"/>
        <end position="62"/>
    </location>
</feature>
<accession>A0A1M7LMS1</accession>
<dbReference type="GO" id="GO:0016747">
    <property type="term" value="F:acyltransferase activity, transferring groups other than amino-acyl groups"/>
    <property type="evidence" value="ECO:0007669"/>
    <property type="project" value="InterPro"/>
</dbReference>
<keyword evidence="1" id="KW-1133">Transmembrane helix</keyword>
<evidence type="ECO:0000256" key="1">
    <source>
        <dbReference type="SAM" id="Phobius"/>
    </source>
</evidence>
<keyword evidence="3" id="KW-0012">Acyltransferase</keyword>
<feature type="transmembrane region" description="Helical" evidence="1">
    <location>
        <begin position="255"/>
        <end position="276"/>
    </location>
</feature>
<feature type="transmembrane region" description="Helical" evidence="1">
    <location>
        <begin position="117"/>
        <end position="141"/>
    </location>
</feature>
<evidence type="ECO:0000313" key="3">
    <source>
        <dbReference type="EMBL" id="SHM79534.1"/>
    </source>
</evidence>
<name>A0A1M7LMS1_9BACT</name>
<feature type="transmembrane region" description="Helical" evidence="1">
    <location>
        <begin position="205"/>
        <end position="225"/>
    </location>
</feature>
<dbReference type="Pfam" id="PF01757">
    <property type="entry name" value="Acyl_transf_3"/>
    <property type="match status" value="1"/>
</dbReference>
<dbReference type="STRING" id="1419482.SAMN05444266_11151"/>